<geneLocation type="plasmid" evidence="3 4">
    <name>pIBU218</name>
</geneLocation>
<accession>A0A975D9K7</accession>
<reference evidence="3" key="2">
    <citation type="submission" date="2021-04" db="EMBL/GenBank/DDBJ databases">
        <title>Isolation and genomic analysis of the ibuprofen-degrading bacterium Sphingomonas strain MPO218.</title>
        <authorList>
            <person name="Aulestia M."/>
            <person name="Flores A."/>
            <person name="Mangas E.L."/>
            <person name="Perez-Pulido A.J."/>
            <person name="Santero E."/>
            <person name="Camacho E.M."/>
        </authorList>
    </citation>
    <scope>NUCLEOTIDE SEQUENCE</scope>
    <source>
        <strain evidence="3">MPO218</strain>
        <plasmid evidence="3">pIBU218</plasmid>
    </source>
</reference>
<dbReference type="Proteomes" id="UP000664914">
    <property type="component" value="Plasmid pIBU218"/>
</dbReference>
<dbReference type="Gene3D" id="1.10.10.1550">
    <property type="entry name" value="ROS/MUCR transcriptional regulator protein"/>
    <property type="match status" value="1"/>
</dbReference>
<name>A0A975D9K7_9SPHN</name>
<evidence type="ECO:0000313" key="4">
    <source>
        <dbReference type="Proteomes" id="UP000664914"/>
    </source>
</evidence>
<feature type="compositionally biased region" description="Low complexity" evidence="2">
    <location>
        <begin position="136"/>
        <end position="150"/>
    </location>
</feature>
<evidence type="ECO:0000256" key="2">
    <source>
        <dbReference type="SAM" id="MobiDB-lite"/>
    </source>
</evidence>
<gene>
    <name evidence="3" type="ORF">HRJ34_28100</name>
</gene>
<keyword evidence="3" id="KW-0614">Plasmid</keyword>
<feature type="region of interest" description="Disordered" evidence="2">
    <location>
        <begin position="128"/>
        <end position="183"/>
    </location>
</feature>
<dbReference type="Pfam" id="PF05443">
    <property type="entry name" value="ROS_MUCR"/>
    <property type="match status" value="1"/>
</dbReference>
<proteinExistence type="inferred from homology"/>
<dbReference type="InterPro" id="IPR008807">
    <property type="entry name" value="ROS_MUCR"/>
</dbReference>
<protein>
    <submittedName>
        <fullName evidence="3">MucR family transcriptional regulator</fullName>
    </submittedName>
</protein>
<dbReference type="AlphaFoldDB" id="A0A975D9K7"/>
<dbReference type="RefSeq" id="WP_208634468.1">
    <property type="nucleotide sequence ID" value="NZ_CP059320.1"/>
</dbReference>
<dbReference type="InterPro" id="IPR041920">
    <property type="entry name" value="ROS/MUCR_sf"/>
</dbReference>
<comment type="similarity">
    <text evidence="1">Belongs to the ros/MucR family.</text>
</comment>
<dbReference type="GO" id="GO:0008270">
    <property type="term" value="F:zinc ion binding"/>
    <property type="evidence" value="ECO:0007669"/>
    <property type="project" value="InterPro"/>
</dbReference>
<dbReference type="EMBL" id="CP059320">
    <property type="protein sequence ID" value="QTH24746.1"/>
    <property type="molecule type" value="Genomic_DNA"/>
</dbReference>
<dbReference type="GO" id="GO:0006355">
    <property type="term" value="P:regulation of DNA-templated transcription"/>
    <property type="evidence" value="ECO:0007669"/>
    <property type="project" value="InterPro"/>
</dbReference>
<dbReference type="GO" id="GO:0003677">
    <property type="term" value="F:DNA binding"/>
    <property type="evidence" value="ECO:0007669"/>
    <property type="project" value="InterPro"/>
</dbReference>
<organism evidence="3 4">
    <name type="scientific">Rhizorhabdus wittichii</name>
    <dbReference type="NCBI Taxonomy" id="160791"/>
    <lineage>
        <taxon>Bacteria</taxon>
        <taxon>Pseudomonadati</taxon>
        <taxon>Pseudomonadota</taxon>
        <taxon>Alphaproteobacteria</taxon>
        <taxon>Sphingomonadales</taxon>
        <taxon>Sphingomonadaceae</taxon>
        <taxon>Rhizorhabdus</taxon>
    </lineage>
</organism>
<sequence>MTEATERDSTLITLTADIVAAHVTNNSVAVSDLPSLIQNVHDALNRLGKADTVPEAKQEPAVSIRASVKPDYIVCLEDGKKLKMLKRHLMTHYHLTPAEYRTKWNLPSDYPMVAPDYAEKRRALAKKIGLGRKPKVAAAPAAKTKKGPAAGSPTQQRGSGRTPRAKRSVLTPAFAPPNDADAG</sequence>
<reference evidence="3" key="1">
    <citation type="submission" date="2020-07" db="EMBL/GenBank/DDBJ databases">
        <authorList>
            <person name="Camacho E."/>
        </authorList>
    </citation>
    <scope>NUCLEOTIDE SEQUENCE</scope>
    <source>
        <strain evidence="3">MPO218</strain>
        <plasmid evidence="3">pIBU218</plasmid>
    </source>
</reference>
<evidence type="ECO:0000256" key="1">
    <source>
        <dbReference type="ARBA" id="ARBA00007031"/>
    </source>
</evidence>
<evidence type="ECO:0000313" key="3">
    <source>
        <dbReference type="EMBL" id="QTH24746.1"/>
    </source>
</evidence>